<proteinExistence type="inferred from homology"/>
<comment type="similarity">
    <text evidence="1 4">Belongs to the D-isomer specific 2-hydroxyacid dehydrogenase family.</text>
</comment>
<evidence type="ECO:0000259" key="6">
    <source>
        <dbReference type="Pfam" id="PF02826"/>
    </source>
</evidence>
<reference evidence="7 8" key="1">
    <citation type="submission" date="2018-10" db="EMBL/GenBank/DDBJ databases">
        <title>Draft genome sequence of Bacillus salarius IM0101, isolated from a hypersaline soil in Inner Mongolia, China.</title>
        <authorList>
            <person name="Yamprayoonswat W."/>
            <person name="Boonvisut S."/>
            <person name="Jumpathong W."/>
            <person name="Sittihan S."/>
            <person name="Ruangsuj P."/>
            <person name="Wanthongcharoen S."/>
            <person name="Thongpramul N."/>
            <person name="Pimmason S."/>
            <person name="Yu B."/>
            <person name="Yasawong M."/>
        </authorList>
    </citation>
    <scope>NUCLEOTIDE SEQUENCE [LARGE SCALE GENOMIC DNA]</scope>
    <source>
        <strain evidence="7 8">IM0101</strain>
    </source>
</reference>
<dbReference type="EMBL" id="RBVX01000007">
    <property type="protein sequence ID" value="RSL33528.1"/>
    <property type="molecule type" value="Genomic_DNA"/>
</dbReference>
<gene>
    <name evidence="7" type="ORF">D7Z54_09415</name>
</gene>
<dbReference type="GO" id="GO:0051287">
    <property type="term" value="F:NAD binding"/>
    <property type="evidence" value="ECO:0007669"/>
    <property type="project" value="InterPro"/>
</dbReference>
<feature type="domain" description="D-isomer specific 2-hydroxyacid dehydrogenase NAD-binding" evidence="6">
    <location>
        <begin position="108"/>
        <end position="284"/>
    </location>
</feature>
<evidence type="ECO:0000313" key="7">
    <source>
        <dbReference type="EMBL" id="RSL33528.1"/>
    </source>
</evidence>
<keyword evidence="8" id="KW-1185">Reference proteome</keyword>
<name>A0A428N5D6_9BACI</name>
<accession>A0A428N5D6</accession>
<dbReference type="Pfam" id="PF00389">
    <property type="entry name" value="2-Hacid_dh"/>
    <property type="match status" value="1"/>
</dbReference>
<dbReference type="OrthoDB" id="9805416at2"/>
<dbReference type="InterPro" id="IPR036291">
    <property type="entry name" value="NAD(P)-bd_dom_sf"/>
</dbReference>
<dbReference type="Proteomes" id="UP000275076">
    <property type="component" value="Unassembled WGS sequence"/>
</dbReference>
<dbReference type="Pfam" id="PF02826">
    <property type="entry name" value="2-Hacid_dh_C"/>
    <property type="match status" value="1"/>
</dbReference>
<evidence type="ECO:0000313" key="8">
    <source>
        <dbReference type="Proteomes" id="UP000275076"/>
    </source>
</evidence>
<dbReference type="InterPro" id="IPR006140">
    <property type="entry name" value="D-isomer_DH_NAD-bd"/>
</dbReference>
<evidence type="ECO:0000256" key="1">
    <source>
        <dbReference type="ARBA" id="ARBA00005854"/>
    </source>
</evidence>
<dbReference type="PANTHER" id="PTHR42789:SF1">
    <property type="entry name" value="D-ISOMER SPECIFIC 2-HYDROXYACID DEHYDROGENASE FAMILY PROTEIN (AFU_ORTHOLOGUE AFUA_6G10090)"/>
    <property type="match status" value="1"/>
</dbReference>
<dbReference type="InterPro" id="IPR006139">
    <property type="entry name" value="D-isomer_2_OHA_DH_cat_dom"/>
</dbReference>
<sequence>MKVVISELNWPVGIDLLKEKGFDVIYDPELWKNREALEKEVEHADALIVRNQTQVDETLLRKGPQLKMVGRLGVGLDNIDLDALATFNVELTTAKNANAISVAEYVLSAMFHVTRPLKEASEDVKAGNWNRRRFTTGELYGKTLGMIGIGETGQRVAARAKALGLNVIGYDPFVKPYDYPVMETGIDTMEVEEVLKKSDFVSLHVPLTPQTKNLLNKDRMKQMKPNSWIINSSRGGVVNEDDLCDILKDQVIEGAFLDVIENEPIHENHPLLDIDQCYITPHIAGLTEEAQSRTSKMIAEAVIEKLDS</sequence>
<keyword evidence="3" id="KW-0520">NAD</keyword>
<dbReference type="SUPFAM" id="SSF52283">
    <property type="entry name" value="Formate/glycerate dehydrogenase catalytic domain-like"/>
    <property type="match status" value="1"/>
</dbReference>
<dbReference type="FunFam" id="3.40.50.720:FF:000203">
    <property type="entry name" value="D-3-phosphoglycerate dehydrogenase (SerA)"/>
    <property type="match status" value="1"/>
</dbReference>
<keyword evidence="2 4" id="KW-0560">Oxidoreductase</keyword>
<comment type="caution">
    <text evidence="7">The sequence shown here is derived from an EMBL/GenBank/DDBJ whole genome shotgun (WGS) entry which is preliminary data.</text>
</comment>
<feature type="domain" description="D-isomer specific 2-hydroxyacid dehydrogenase catalytic" evidence="5">
    <location>
        <begin position="10"/>
        <end position="305"/>
    </location>
</feature>
<dbReference type="PANTHER" id="PTHR42789">
    <property type="entry name" value="D-ISOMER SPECIFIC 2-HYDROXYACID DEHYDROGENASE FAMILY PROTEIN (AFU_ORTHOLOGUE AFUA_6G10090)"/>
    <property type="match status" value="1"/>
</dbReference>
<dbReference type="RefSeq" id="WP_125555589.1">
    <property type="nucleotide sequence ID" value="NZ_RBVX01000007.1"/>
</dbReference>
<organism evidence="7 8">
    <name type="scientific">Salibacterium salarium</name>
    <dbReference type="NCBI Taxonomy" id="284579"/>
    <lineage>
        <taxon>Bacteria</taxon>
        <taxon>Bacillati</taxon>
        <taxon>Bacillota</taxon>
        <taxon>Bacilli</taxon>
        <taxon>Bacillales</taxon>
        <taxon>Bacillaceae</taxon>
    </lineage>
</organism>
<dbReference type="SUPFAM" id="SSF51735">
    <property type="entry name" value="NAD(P)-binding Rossmann-fold domains"/>
    <property type="match status" value="1"/>
</dbReference>
<dbReference type="PROSITE" id="PS00671">
    <property type="entry name" value="D_2_HYDROXYACID_DH_3"/>
    <property type="match status" value="1"/>
</dbReference>
<evidence type="ECO:0000256" key="4">
    <source>
        <dbReference type="RuleBase" id="RU003719"/>
    </source>
</evidence>
<dbReference type="AlphaFoldDB" id="A0A428N5D6"/>
<dbReference type="CDD" id="cd12173">
    <property type="entry name" value="PGDH_4"/>
    <property type="match status" value="1"/>
</dbReference>
<dbReference type="InterPro" id="IPR050857">
    <property type="entry name" value="D-2-hydroxyacid_DH"/>
</dbReference>
<evidence type="ECO:0000259" key="5">
    <source>
        <dbReference type="Pfam" id="PF00389"/>
    </source>
</evidence>
<dbReference type="InterPro" id="IPR029753">
    <property type="entry name" value="D-isomer_DH_CS"/>
</dbReference>
<dbReference type="GO" id="GO:0016616">
    <property type="term" value="F:oxidoreductase activity, acting on the CH-OH group of donors, NAD or NADP as acceptor"/>
    <property type="evidence" value="ECO:0007669"/>
    <property type="project" value="InterPro"/>
</dbReference>
<dbReference type="PROSITE" id="PS00670">
    <property type="entry name" value="D_2_HYDROXYACID_DH_2"/>
    <property type="match status" value="1"/>
</dbReference>
<protein>
    <submittedName>
        <fullName evidence="7">Hydroxyacid dehydrogenase</fullName>
    </submittedName>
</protein>
<evidence type="ECO:0000256" key="3">
    <source>
        <dbReference type="ARBA" id="ARBA00023027"/>
    </source>
</evidence>
<evidence type="ECO:0000256" key="2">
    <source>
        <dbReference type="ARBA" id="ARBA00023002"/>
    </source>
</evidence>
<dbReference type="Gene3D" id="3.40.50.720">
    <property type="entry name" value="NAD(P)-binding Rossmann-like Domain"/>
    <property type="match status" value="2"/>
</dbReference>